<dbReference type="SUPFAM" id="SSF52540">
    <property type="entry name" value="P-loop containing nucleoside triphosphate hydrolases"/>
    <property type="match status" value="1"/>
</dbReference>
<dbReference type="VEuPathDB" id="FungiDB:RhiirFUN_008156"/>
<dbReference type="VEuPathDB" id="FungiDB:RhiirFUN_012450"/>
<dbReference type="InterPro" id="IPR027417">
    <property type="entry name" value="P-loop_NTPase"/>
</dbReference>
<feature type="compositionally biased region" description="Acidic residues" evidence="1">
    <location>
        <begin position="592"/>
        <end position="611"/>
    </location>
</feature>
<dbReference type="Gene3D" id="3.40.50.300">
    <property type="entry name" value="P-loop containing nucleotide triphosphate hydrolases"/>
    <property type="match status" value="1"/>
</dbReference>
<reference evidence="3 4" key="1">
    <citation type="submission" date="2015-10" db="EMBL/GenBank/DDBJ databases">
        <title>Genome analyses suggest a sexual origin of heterokaryosis in a supposedly ancient asexual fungus.</title>
        <authorList>
            <person name="Ropars J."/>
            <person name="Sedzielewska K."/>
            <person name="Noel J."/>
            <person name="Charron P."/>
            <person name="Farinelli L."/>
            <person name="Marton T."/>
            <person name="Kruger M."/>
            <person name="Pelin A."/>
            <person name="Brachmann A."/>
            <person name="Corradi N."/>
        </authorList>
    </citation>
    <scope>NUCLEOTIDE SEQUENCE [LARGE SCALE GENOMIC DNA]</scope>
    <source>
        <strain evidence="3 4">A4</strain>
    </source>
</reference>
<feature type="compositionally biased region" description="Polar residues" evidence="1">
    <location>
        <begin position="665"/>
        <end position="678"/>
    </location>
</feature>
<comment type="caution">
    <text evidence="3">The sequence shown here is derived from an EMBL/GenBank/DDBJ whole genome shotgun (WGS) entry which is preliminary data.</text>
</comment>
<evidence type="ECO:0000256" key="1">
    <source>
        <dbReference type="SAM" id="MobiDB-lite"/>
    </source>
</evidence>
<protein>
    <recommendedName>
        <fullName evidence="2">NrS-1 polymerase-like helicase domain-containing protein</fullName>
    </recommendedName>
</protein>
<accession>A0A2I1HML4</accession>
<dbReference type="EMBL" id="LLXI01003992">
    <property type="protein sequence ID" value="PKY60132.1"/>
    <property type="molecule type" value="Genomic_DNA"/>
</dbReference>
<feature type="compositionally biased region" description="Basic and acidic residues" evidence="1">
    <location>
        <begin position="841"/>
        <end position="859"/>
    </location>
</feature>
<dbReference type="AlphaFoldDB" id="A0A2I1HML4"/>
<organism evidence="3 4">
    <name type="scientific">Rhizophagus irregularis</name>
    <dbReference type="NCBI Taxonomy" id="588596"/>
    <lineage>
        <taxon>Eukaryota</taxon>
        <taxon>Fungi</taxon>
        <taxon>Fungi incertae sedis</taxon>
        <taxon>Mucoromycota</taxon>
        <taxon>Glomeromycotina</taxon>
        <taxon>Glomeromycetes</taxon>
        <taxon>Glomerales</taxon>
        <taxon>Glomeraceae</taxon>
        <taxon>Rhizophagus</taxon>
    </lineage>
</organism>
<feature type="non-terminal residue" evidence="3">
    <location>
        <position position="859"/>
    </location>
</feature>
<dbReference type="Pfam" id="PF19263">
    <property type="entry name" value="DUF5906"/>
    <property type="match status" value="1"/>
</dbReference>
<feature type="compositionally biased region" description="Acidic residues" evidence="1">
    <location>
        <begin position="697"/>
        <end position="706"/>
    </location>
</feature>
<name>A0A2I1HML4_9GLOM</name>
<keyword evidence="4" id="KW-1185">Reference proteome</keyword>
<dbReference type="VEuPathDB" id="FungiDB:FUN_009393"/>
<dbReference type="Proteomes" id="UP000234323">
    <property type="component" value="Unassembled WGS sequence"/>
</dbReference>
<dbReference type="InterPro" id="IPR045455">
    <property type="entry name" value="NrS-1_pol-like_helicase"/>
</dbReference>
<feature type="region of interest" description="Disordered" evidence="1">
    <location>
        <begin position="541"/>
        <end position="714"/>
    </location>
</feature>
<sequence>MTTQAQVIPKFAEQKKAFSIDELKQLIIAAKSMSDLDQAKRYLCSYFIPCSNPHGVFMWRSEIKNLEHIPDKNISKLIRPITKVFYTQSEQGPSQKVELNINKWFMIEYSTVELNINKWFMIEYSTVCVATYDPQKSRIFMLGGQLYLNIFPGFLHVLRPISTFESVTHQAVKFIFSHIQDIWCSGDWNLTEYIIKWLAGVSAGRKMYSILYLKSGQGWGKSIITDFIQRSVLGTQLVYKTSDPQTILGSFNGQLQGTQLVYKTSDPQTILGSFNGQLQGKVLLLLEEMPTEKSQWNNLYRSLKDKVTGDIMEIHKKYKTPTHYKNFMSTIVLTNENALRVENDDRRTVFLDVSPSRKGDLNYFKKLGDAMKYPGASEAFYAYLRAIADAYPDFNGNPPPMTASKQDHIISTLPPLFQFIKDTYLVVKNHMTDLPVQEFYRVYTSYCETHRITPLSKINASRILLNELGINSDQVYIDKKRTRVYSISREDLYKKFLGKNWIHEIDEIDIEGIDIETPKKPASDPKALEKFLANIYSIPANNPQDVQEKPAKEKPAPVIEEQPVPKKTPPPVPPKPDGLKVKPAPVIKEDSVPEEPEPDEDTNELDTDEPIDSFSDCYLSDEEPDQEDTPPAEEPAPEADDDYDVLNNLLSDSDPTTVDPVPEQQPESPAESSASVVKSNPEPVPEEQPVPVPNPEPDTEPEVDQDPEPKEGTQVHWAWHERCRWDRKPWVKNSKDQTFDDLYNTGKDLWAKYQDASDEYDWDILAFEVEECPTCVEDKYQYYLREVVNRFKDWIEYNGNLPKALSCKELADIIRVYKEDRDAEIIPTPSGCETMRLNKSKARENSEERPKTDMEREWE</sequence>
<feature type="compositionally biased region" description="Pro residues" evidence="1">
    <location>
        <begin position="682"/>
        <end position="696"/>
    </location>
</feature>
<evidence type="ECO:0000313" key="4">
    <source>
        <dbReference type="Proteomes" id="UP000234323"/>
    </source>
</evidence>
<dbReference type="VEuPathDB" id="FungiDB:RhiirA1_440803"/>
<feature type="compositionally biased region" description="Acidic residues" evidence="1">
    <location>
        <begin position="619"/>
        <end position="644"/>
    </location>
</feature>
<feature type="compositionally biased region" description="Basic and acidic residues" evidence="1">
    <location>
        <begin position="546"/>
        <end position="555"/>
    </location>
</feature>
<feature type="domain" description="NrS-1 polymerase-like helicase" evidence="2">
    <location>
        <begin position="258"/>
        <end position="347"/>
    </location>
</feature>
<proteinExistence type="predicted"/>
<dbReference type="VEuPathDB" id="FungiDB:RhiirA1_504017"/>
<feature type="region of interest" description="Disordered" evidence="1">
    <location>
        <begin position="836"/>
        <end position="859"/>
    </location>
</feature>
<evidence type="ECO:0000259" key="2">
    <source>
        <dbReference type="Pfam" id="PF19263"/>
    </source>
</evidence>
<evidence type="ECO:0000313" key="3">
    <source>
        <dbReference type="EMBL" id="PKY60132.1"/>
    </source>
</evidence>
<gene>
    <name evidence="3" type="ORF">RhiirA4_517404</name>
</gene>
<feature type="compositionally biased region" description="Pro residues" evidence="1">
    <location>
        <begin position="566"/>
        <end position="576"/>
    </location>
</feature>